<feature type="compositionally biased region" description="Polar residues" evidence="10">
    <location>
        <begin position="1"/>
        <end position="14"/>
    </location>
</feature>
<proteinExistence type="inferred from homology"/>
<evidence type="ECO:0000313" key="13">
    <source>
        <dbReference type="EMBL" id="TWT66189.1"/>
    </source>
</evidence>
<keyword evidence="14" id="KW-1185">Reference proteome</keyword>
<dbReference type="InterPro" id="IPR036249">
    <property type="entry name" value="Thioredoxin-like_sf"/>
</dbReference>
<accession>A0A5C5XUF4</accession>
<dbReference type="EMBL" id="SJPK01000006">
    <property type="protein sequence ID" value="TWT66189.1"/>
    <property type="molecule type" value="Genomic_DNA"/>
</dbReference>
<organism evidence="13 14">
    <name type="scientific">Allorhodopirellula solitaria</name>
    <dbReference type="NCBI Taxonomy" id="2527987"/>
    <lineage>
        <taxon>Bacteria</taxon>
        <taxon>Pseudomonadati</taxon>
        <taxon>Planctomycetota</taxon>
        <taxon>Planctomycetia</taxon>
        <taxon>Pirellulales</taxon>
        <taxon>Pirellulaceae</taxon>
        <taxon>Allorhodopirellula</taxon>
    </lineage>
</organism>
<evidence type="ECO:0000256" key="7">
    <source>
        <dbReference type="ARBA" id="ARBA00023136"/>
    </source>
</evidence>
<feature type="domain" description="Vitamin K epoxide reductase" evidence="12">
    <location>
        <begin position="38"/>
        <end position="174"/>
    </location>
</feature>
<comment type="subcellular location">
    <subcellularLocation>
        <location evidence="1">Membrane</location>
        <topology evidence="1">Multi-pass membrane protein</topology>
    </subcellularLocation>
</comment>
<evidence type="ECO:0000313" key="14">
    <source>
        <dbReference type="Proteomes" id="UP000318053"/>
    </source>
</evidence>
<evidence type="ECO:0000256" key="4">
    <source>
        <dbReference type="ARBA" id="ARBA00022719"/>
    </source>
</evidence>
<dbReference type="GO" id="GO:0016020">
    <property type="term" value="C:membrane"/>
    <property type="evidence" value="ECO:0007669"/>
    <property type="project" value="UniProtKB-SubCell"/>
</dbReference>
<dbReference type="Proteomes" id="UP000318053">
    <property type="component" value="Unassembled WGS sequence"/>
</dbReference>
<comment type="caution">
    <text evidence="13">The sequence shown here is derived from an EMBL/GenBank/DDBJ whole genome shotgun (WGS) entry which is preliminary data.</text>
</comment>
<comment type="similarity">
    <text evidence="2">Belongs to the VKOR family.</text>
</comment>
<dbReference type="AlphaFoldDB" id="A0A5C5XUF4"/>
<keyword evidence="9" id="KW-0676">Redox-active center</keyword>
<evidence type="ECO:0000256" key="2">
    <source>
        <dbReference type="ARBA" id="ARBA00006214"/>
    </source>
</evidence>
<keyword evidence="8" id="KW-1015">Disulfide bond</keyword>
<dbReference type="Gene3D" id="1.20.1440.130">
    <property type="entry name" value="VKOR domain"/>
    <property type="match status" value="1"/>
</dbReference>
<dbReference type="RefSeq" id="WP_186774945.1">
    <property type="nucleotide sequence ID" value="NZ_SJPK01000006.1"/>
</dbReference>
<feature type="transmembrane region" description="Helical" evidence="11">
    <location>
        <begin position="40"/>
        <end position="61"/>
    </location>
</feature>
<evidence type="ECO:0000256" key="3">
    <source>
        <dbReference type="ARBA" id="ARBA00022692"/>
    </source>
</evidence>
<dbReference type="PANTHER" id="PTHR34573">
    <property type="entry name" value="VKC DOMAIN-CONTAINING PROTEIN"/>
    <property type="match status" value="1"/>
</dbReference>
<evidence type="ECO:0000256" key="1">
    <source>
        <dbReference type="ARBA" id="ARBA00004141"/>
    </source>
</evidence>
<dbReference type="CDD" id="cd10546">
    <property type="entry name" value="VKOR"/>
    <property type="match status" value="1"/>
</dbReference>
<dbReference type="SMART" id="SM00756">
    <property type="entry name" value="VKc"/>
    <property type="match status" value="1"/>
</dbReference>
<feature type="transmembrane region" description="Helical" evidence="11">
    <location>
        <begin position="184"/>
        <end position="203"/>
    </location>
</feature>
<gene>
    <name evidence="13" type="ORF">CA85_30530</name>
</gene>
<evidence type="ECO:0000256" key="6">
    <source>
        <dbReference type="ARBA" id="ARBA00023002"/>
    </source>
</evidence>
<reference evidence="13 14" key="1">
    <citation type="submission" date="2019-02" db="EMBL/GenBank/DDBJ databases">
        <title>Deep-cultivation of Planctomycetes and their phenomic and genomic characterization uncovers novel biology.</title>
        <authorList>
            <person name="Wiegand S."/>
            <person name="Jogler M."/>
            <person name="Boedeker C."/>
            <person name="Pinto D."/>
            <person name="Vollmers J."/>
            <person name="Rivas-Marin E."/>
            <person name="Kohn T."/>
            <person name="Peeters S.H."/>
            <person name="Heuer A."/>
            <person name="Rast P."/>
            <person name="Oberbeckmann S."/>
            <person name="Bunk B."/>
            <person name="Jeske O."/>
            <person name="Meyerdierks A."/>
            <person name="Storesund J.E."/>
            <person name="Kallscheuer N."/>
            <person name="Luecker S."/>
            <person name="Lage O.M."/>
            <person name="Pohl T."/>
            <person name="Merkel B.J."/>
            <person name="Hornburger P."/>
            <person name="Mueller R.-W."/>
            <person name="Bruemmer F."/>
            <person name="Labrenz M."/>
            <person name="Spormann A.M."/>
            <person name="Op Den Camp H."/>
            <person name="Overmann J."/>
            <person name="Amann R."/>
            <person name="Jetten M.S.M."/>
            <person name="Mascher T."/>
            <person name="Medema M.H."/>
            <person name="Devos D.P."/>
            <person name="Kaster A.-K."/>
            <person name="Ovreas L."/>
            <person name="Rohde M."/>
            <person name="Galperin M.Y."/>
            <person name="Jogler C."/>
        </authorList>
    </citation>
    <scope>NUCLEOTIDE SEQUENCE [LARGE SCALE GENOMIC DNA]</scope>
    <source>
        <strain evidence="13 14">CA85</strain>
    </source>
</reference>
<evidence type="ECO:0000259" key="12">
    <source>
        <dbReference type="SMART" id="SM00756"/>
    </source>
</evidence>
<evidence type="ECO:0000256" key="9">
    <source>
        <dbReference type="ARBA" id="ARBA00023284"/>
    </source>
</evidence>
<feature type="transmembrane region" description="Helical" evidence="11">
    <location>
        <begin position="153"/>
        <end position="172"/>
    </location>
</feature>
<dbReference type="Pfam" id="PF07884">
    <property type="entry name" value="VKOR"/>
    <property type="match status" value="1"/>
</dbReference>
<dbReference type="Gene3D" id="3.40.30.10">
    <property type="entry name" value="Glutaredoxin"/>
    <property type="match status" value="1"/>
</dbReference>
<feature type="transmembrane region" description="Helical" evidence="11">
    <location>
        <begin position="92"/>
        <end position="113"/>
    </location>
</feature>
<name>A0A5C5XUF4_9BACT</name>
<keyword evidence="7 11" id="KW-0472">Membrane</keyword>
<dbReference type="SUPFAM" id="SSF52833">
    <property type="entry name" value="Thioredoxin-like"/>
    <property type="match status" value="1"/>
</dbReference>
<dbReference type="PANTHER" id="PTHR34573:SF1">
    <property type="entry name" value="VITAMIN K EPOXIDE REDUCTASE DOMAIN-CONTAINING PROTEIN"/>
    <property type="match status" value="1"/>
</dbReference>
<keyword evidence="5 11" id="KW-1133">Transmembrane helix</keyword>
<keyword evidence="3 11" id="KW-0812">Transmembrane</keyword>
<dbReference type="GO" id="GO:0016491">
    <property type="term" value="F:oxidoreductase activity"/>
    <property type="evidence" value="ECO:0007669"/>
    <property type="project" value="UniProtKB-KW"/>
</dbReference>
<protein>
    <submittedName>
        <fullName evidence="13">Vitamin K epoxide reductase family protein</fullName>
    </submittedName>
</protein>
<keyword evidence="6" id="KW-0560">Oxidoreductase</keyword>
<dbReference type="InterPro" id="IPR012932">
    <property type="entry name" value="VKOR"/>
</dbReference>
<evidence type="ECO:0000256" key="11">
    <source>
        <dbReference type="SAM" id="Phobius"/>
    </source>
</evidence>
<evidence type="ECO:0000256" key="10">
    <source>
        <dbReference type="SAM" id="MobiDB-lite"/>
    </source>
</evidence>
<evidence type="ECO:0000256" key="5">
    <source>
        <dbReference type="ARBA" id="ARBA00022989"/>
    </source>
</evidence>
<sequence length="476" mass="51257">MSTAPLHSPLTESFSSRRHAQHTARSEPDGAGSAGELPRAGWWCLLIGSSVAFLTSAYLAWSSLTSSAVAGCSGGSVFDCSHVLHSRWSSVLSIPVSLPAMATHALILGMLAWGAMSSRSPQLRWSLVGFSALMAGGAAIWFTGLQVFALEHLCPYCLVAHAGGLLVAAAFLWSWPISTRAMKWVALAATGSLAGMIGLQFAAEPPQTFEVIEHTAPQTTVIDPVAPVEDDELGEDDLFAPPASADLQSSVERELQRWQSESLAQWAYVIANPATLLLGQVPDAPAERKTATILNGVKLHTNAWPLVGDPNAEMVFVEMFDYTCSHCQQTHEVLAAAREHFGDDLAVMTLPVPMDRSCNPTVNSTPSDHREACNLAKLAIAVWLVDHAKFDEFHNYLFESKPSYSDALTQAATVVDKDKLDGVLQSSVPSDYIKKHVSLYKRAGSGTIPKLLFPRTTTVGAVASPQTMIDMIEKYL</sequence>
<evidence type="ECO:0000256" key="8">
    <source>
        <dbReference type="ARBA" id="ARBA00023157"/>
    </source>
</evidence>
<dbReference type="InterPro" id="IPR038354">
    <property type="entry name" value="VKOR_sf"/>
</dbReference>
<dbReference type="GO" id="GO:0048038">
    <property type="term" value="F:quinone binding"/>
    <property type="evidence" value="ECO:0007669"/>
    <property type="project" value="UniProtKB-KW"/>
</dbReference>
<keyword evidence="4" id="KW-0874">Quinone</keyword>
<feature type="transmembrane region" description="Helical" evidence="11">
    <location>
        <begin position="125"/>
        <end position="147"/>
    </location>
</feature>
<feature type="region of interest" description="Disordered" evidence="10">
    <location>
        <begin position="1"/>
        <end position="34"/>
    </location>
</feature>